<name>A0A9P6GWC2_9PLEO</name>
<dbReference type="Proteomes" id="UP000756921">
    <property type="component" value="Unassembled WGS sequence"/>
</dbReference>
<evidence type="ECO:0000313" key="3">
    <source>
        <dbReference type="Proteomes" id="UP000756921"/>
    </source>
</evidence>
<proteinExistence type="predicted"/>
<organism evidence="2 3">
    <name type="scientific">Paraphaeosphaeria minitans</name>
    <dbReference type="NCBI Taxonomy" id="565426"/>
    <lineage>
        <taxon>Eukaryota</taxon>
        <taxon>Fungi</taxon>
        <taxon>Dikarya</taxon>
        <taxon>Ascomycota</taxon>
        <taxon>Pezizomycotina</taxon>
        <taxon>Dothideomycetes</taxon>
        <taxon>Pleosporomycetidae</taxon>
        <taxon>Pleosporales</taxon>
        <taxon>Massarineae</taxon>
        <taxon>Didymosphaeriaceae</taxon>
        <taxon>Paraphaeosphaeria</taxon>
    </lineage>
</organism>
<dbReference type="AlphaFoldDB" id="A0A9P6GWC2"/>
<evidence type="ECO:0000313" key="2">
    <source>
        <dbReference type="EMBL" id="KAF9741740.1"/>
    </source>
</evidence>
<gene>
    <name evidence="2" type="ORF">PMIN01_01279</name>
</gene>
<dbReference type="EMBL" id="WJXW01000001">
    <property type="protein sequence ID" value="KAF9741740.1"/>
    <property type="molecule type" value="Genomic_DNA"/>
</dbReference>
<evidence type="ECO:0000256" key="1">
    <source>
        <dbReference type="SAM" id="MobiDB-lite"/>
    </source>
</evidence>
<keyword evidence="3" id="KW-1185">Reference proteome</keyword>
<sequence length="281" mass="29719">MQECKLESLQASALPREAASDLRALGYDAYVSRRVVAAVVPGGRCPPPGCFFRSGWSPGGCGCTIVNVSACEKLAQGCSRGGECSHQTRNSRALAVGLLRASRQACGSGPLRAMSREMPEMHDKRLCGAAARIVHLTARSEAIPLACSSTDGPAACLGASTGERPAMVCSADSGHWHWHWHWHWTVDTGHTPARRLRRVFVARADCIAAFVTGTGKSLRTPVCLHRRGVRQQPATSSQQPATSSQQPATSSQQPATSSQQPATSNQQPPTASSQQPAAANS</sequence>
<protein>
    <submittedName>
        <fullName evidence="2">Uncharacterized protein</fullName>
    </submittedName>
</protein>
<feature type="compositionally biased region" description="Low complexity" evidence="1">
    <location>
        <begin position="231"/>
        <end position="281"/>
    </location>
</feature>
<accession>A0A9P6GWC2</accession>
<feature type="region of interest" description="Disordered" evidence="1">
    <location>
        <begin position="228"/>
        <end position="281"/>
    </location>
</feature>
<reference evidence="2" key="1">
    <citation type="journal article" date="2020" name="Mol. Plant Microbe Interact.">
        <title>Genome Sequence of the Biocontrol Agent Coniothyrium minitans strain Conio (IMI 134523).</title>
        <authorList>
            <person name="Patel D."/>
            <person name="Shittu T.A."/>
            <person name="Baroncelli R."/>
            <person name="Muthumeenakshi S."/>
            <person name="Osborne T.H."/>
            <person name="Janganan T.K."/>
            <person name="Sreenivasaprasad S."/>
        </authorList>
    </citation>
    <scope>NUCLEOTIDE SEQUENCE</scope>
    <source>
        <strain evidence="2">Conio</strain>
    </source>
</reference>
<comment type="caution">
    <text evidence="2">The sequence shown here is derived from an EMBL/GenBank/DDBJ whole genome shotgun (WGS) entry which is preliminary data.</text>
</comment>